<dbReference type="Proteomes" id="UP000485058">
    <property type="component" value="Unassembled WGS sequence"/>
</dbReference>
<feature type="domain" description="Histone deacetylase" evidence="1">
    <location>
        <begin position="1"/>
        <end position="52"/>
    </location>
</feature>
<dbReference type="InterPro" id="IPR037138">
    <property type="entry name" value="His_deacetylse_dom_sf"/>
</dbReference>
<comment type="caution">
    <text evidence="2">The sequence shown here is derived from an EMBL/GenBank/DDBJ whole genome shotgun (WGS) entry which is preliminary data.</text>
</comment>
<dbReference type="PANTHER" id="PTHR10625">
    <property type="entry name" value="HISTONE DEACETYLASE HDAC1-RELATED"/>
    <property type="match status" value="1"/>
</dbReference>
<protein>
    <submittedName>
        <fullName evidence="2">Histone deacetylase</fullName>
    </submittedName>
</protein>
<evidence type="ECO:0000259" key="1">
    <source>
        <dbReference type="Pfam" id="PF00850"/>
    </source>
</evidence>
<dbReference type="GO" id="GO:0005634">
    <property type="term" value="C:nucleus"/>
    <property type="evidence" value="ECO:0007669"/>
    <property type="project" value="TreeGrafter"/>
</dbReference>
<dbReference type="InterPro" id="IPR023696">
    <property type="entry name" value="Ureohydrolase_dom_sf"/>
</dbReference>
<feature type="non-terminal residue" evidence="2">
    <location>
        <position position="1"/>
    </location>
</feature>
<dbReference type="GO" id="GO:0004407">
    <property type="term" value="F:histone deacetylase activity"/>
    <property type="evidence" value="ECO:0007669"/>
    <property type="project" value="InterPro"/>
</dbReference>
<gene>
    <name evidence="2" type="ORF">HaLaN_05822</name>
</gene>
<organism evidence="2 3">
    <name type="scientific">Haematococcus lacustris</name>
    <name type="common">Green alga</name>
    <name type="synonym">Haematococcus pluvialis</name>
    <dbReference type="NCBI Taxonomy" id="44745"/>
    <lineage>
        <taxon>Eukaryota</taxon>
        <taxon>Viridiplantae</taxon>
        <taxon>Chlorophyta</taxon>
        <taxon>core chlorophytes</taxon>
        <taxon>Chlorophyceae</taxon>
        <taxon>CS clade</taxon>
        <taxon>Chlamydomonadales</taxon>
        <taxon>Haematococcaceae</taxon>
        <taxon>Haematococcus</taxon>
    </lineage>
</organism>
<dbReference type="PANTHER" id="PTHR10625:SF44">
    <property type="entry name" value="HISTONE DEACETYLASE 19"/>
    <property type="match status" value="1"/>
</dbReference>
<name>A0A699YRX6_HAELA</name>
<dbReference type="Pfam" id="PF00850">
    <property type="entry name" value="Hist_deacetyl"/>
    <property type="match status" value="1"/>
</dbReference>
<dbReference type="InterPro" id="IPR023801">
    <property type="entry name" value="His_deacetylse_dom"/>
</dbReference>
<proteinExistence type="predicted"/>
<dbReference type="AlphaFoldDB" id="A0A699YRX6"/>
<accession>A0A699YRX6</accession>
<sequence length="55" mass="6058">VSFHKYGEFFPGTGALDDIGYGKGKHYCVNVPLKDGMDDDNYKLLYEPIMAKAGA</sequence>
<dbReference type="SUPFAM" id="SSF52768">
    <property type="entry name" value="Arginase/deacetylase"/>
    <property type="match status" value="1"/>
</dbReference>
<evidence type="ECO:0000313" key="2">
    <source>
        <dbReference type="EMBL" id="GFH10498.1"/>
    </source>
</evidence>
<dbReference type="InterPro" id="IPR003084">
    <property type="entry name" value="HDAC_I/II"/>
</dbReference>
<dbReference type="GO" id="GO:0040029">
    <property type="term" value="P:epigenetic regulation of gene expression"/>
    <property type="evidence" value="ECO:0007669"/>
    <property type="project" value="TreeGrafter"/>
</dbReference>
<keyword evidence="3" id="KW-1185">Reference proteome</keyword>
<dbReference type="PRINTS" id="PR01271">
    <property type="entry name" value="HISDACETLASE"/>
</dbReference>
<dbReference type="EMBL" id="BLLF01000321">
    <property type="protein sequence ID" value="GFH10498.1"/>
    <property type="molecule type" value="Genomic_DNA"/>
</dbReference>
<reference evidence="2 3" key="1">
    <citation type="submission" date="2020-02" db="EMBL/GenBank/DDBJ databases">
        <title>Draft genome sequence of Haematococcus lacustris strain NIES-144.</title>
        <authorList>
            <person name="Morimoto D."/>
            <person name="Nakagawa S."/>
            <person name="Yoshida T."/>
            <person name="Sawayama S."/>
        </authorList>
    </citation>
    <scope>NUCLEOTIDE SEQUENCE [LARGE SCALE GENOMIC DNA]</scope>
    <source>
        <strain evidence="2 3">NIES-144</strain>
    </source>
</reference>
<dbReference type="Gene3D" id="3.40.800.20">
    <property type="entry name" value="Histone deacetylase domain"/>
    <property type="match status" value="1"/>
</dbReference>
<evidence type="ECO:0000313" key="3">
    <source>
        <dbReference type="Proteomes" id="UP000485058"/>
    </source>
</evidence>